<keyword evidence="1" id="KW-0732">Signal</keyword>
<organism evidence="3 4">
    <name type="scientific">Caenorhabditis tropicalis</name>
    <dbReference type="NCBI Taxonomy" id="1561998"/>
    <lineage>
        <taxon>Eukaryota</taxon>
        <taxon>Metazoa</taxon>
        <taxon>Ecdysozoa</taxon>
        <taxon>Nematoda</taxon>
        <taxon>Chromadorea</taxon>
        <taxon>Rhabditida</taxon>
        <taxon>Rhabditina</taxon>
        <taxon>Rhabditomorpha</taxon>
        <taxon>Rhabditoidea</taxon>
        <taxon>Rhabditidae</taxon>
        <taxon>Peloderinae</taxon>
        <taxon>Caenorhabditis</taxon>
    </lineage>
</organism>
<keyword evidence="3" id="KW-1185">Reference proteome</keyword>
<dbReference type="InterPro" id="IPR053123">
    <property type="entry name" value="CPG4-like"/>
</dbReference>
<reference evidence="4" key="1">
    <citation type="submission" date="2016-11" db="UniProtKB">
        <authorList>
            <consortium name="WormBaseParasite"/>
        </authorList>
    </citation>
    <scope>IDENTIFICATION</scope>
</reference>
<dbReference type="STRING" id="1561998.A0A1I7TVX2"/>
<evidence type="ECO:0000256" key="1">
    <source>
        <dbReference type="SAM" id="SignalP"/>
    </source>
</evidence>
<accession>A0A1I7TVX2</accession>
<dbReference type="PANTHER" id="PTHR37442">
    <property type="entry name" value="F18A1.7 PROTEIN-RELATED"/>
    <property type="match status" value="1"/>
</dbReference>
<evidence type="ECO:0000313" key="4">
    <source>
        <dbReference type="WBParaSite" id="Csp11.Scaffold629.g12318.t1"/>
    </source>
</evidence>
<protein>
    <submittedName>
        <fullName evidence="4">CPG4 domain-containing protein</fullName>
    </submittedName>
</protein>
<dbReference type="WBParaSite" id="Csp11.Scaffold629.g12318.t1">
    <property type="protein sequence ID" value="Csp11.Scaffold629.g12318.t1"/>
    <property type="gene ID" value="Csp11.Scaffold629.g12318"/>
</dbReference>
<dbReference type="Proteomes" id="UP000095282">
    <property type="component" value="Unplaced"/>
</dbReference>
<proteinExistence type="predicted"/>
<feature type="chain" id="PRO_5009308011" evidence="1">
    <location>
        <begin position="25"/>
        <end position="268"/>
    </location>
</feature>
<dbReference type="eggNOG" id="ENOG502SW41">
    <property type="taxonomic scope" value="Eukaryota"/>
</dbReference>
<dbReference type="AlphaFoldDB" id="A0A1I7TVX2"/>
<dbReference type="PANTHER" id="PTHR37442:SF1">
    <property type="entry name" value="CHONDROITIN PROTEOGLYCAN 4 DOMAIN-CONTAINING PROTEIN"/>
    <property type="match status" value="1"/>
</dbReference>
<feature type="signal peptide" evidence="1">
    <location>
        <begin position="1"/>
        <end position="24"/>
    </location>
</feature>
<sequence length="268" mass="30237">MFIQMRKLLLFSISVLIIFSAVNGTIKPVHDDVDVVPHGEEMLDVDTIFRALGVPYCMRKCIDPFINSTTSLWNMRNVVNQARKVCTLHAQAITCLKKEQFCDHHKIFSKASSSIEYMCATKHVLFERMETCLNPIVDDVMSTCDKECYARSNLTAFAQDSNIKFAATVGGNAFIVADHLGDLCTSLQCTLPCVTKRLNNKCALSGWLSLDMLMQPFDAVSVMVEQLSPPLRDLITKKIDKRCRFAINPSRLNRIRNGDFNAFNMDHS</sequence>
<feature type="domain" description="Chondroitin proteoglycan 4" evidence="2">
    <location>
        <begin position="56"/>
        <end position="149"/>
    </location>
</feature>
<dbReference type="InterPro" id="IPR029153">
    <property type="entry name" value="CPG4"/>
</dbReference>
<dbReference type="Pfam" id="PF15481">
    <property type="entry name" value="CPG4"/>
    <property type="match status" value="1"/>
</dbReference>
<evidence type="ECO:0000259" key="2">
    <source>
        <dbReference type="Pfam" id="PF15481"/>
    </source>
</evidence>
<name>A0A1I7TVX2_9PELO</name>
<evidence type="ECO:0000313" key="3">
    <source>
        <dbReference type="Proteomes" id="UP000095282"/>
    </source>
</evidence>